<dbReference type="Gene3D" id="3.40.30.10">
    <property type="entry name" value="Glutaredoxin"/>
    <property type="match status" value="1"/>
</dbReference>
<proteinExistence type="predicted"/>
<evidence type="ECO:0000256" key="1">
    <source>
        <dbReference type="ARBA" id="ARBA00004196"/>
    </source>
</evidence>
<keyword evidence="3" id="KW-1015">Disulfide bond</keyword>
<dbReference type="InterPro" id="IPR050553">
    <property type="entry name" value="Thioredoxin_ResA/DsbE_sf"/>
</dbReference>
<organism evidence="6 7">
    <name type="scientific">Mucilaginibacter pankratovii</name>
    <dbReference type="NCBI Taxonomy" id="2772110"/>
    <lineage>
        <taxon>Bacteria</taxon>
        <taxon>Pseudomonadati</taxon>
        <taxon>Bacteroidota</taxon>
        <taxon>Sphingobacteriia</taxon>
        <taxon>Sphingobacteriales</taxon>
        <taxon>Sphingobacteriaceae</taxon>
        <taxon>Mucilaginibacter</taxon>
    </lineage>
</organism>
<sequence length="379" mass="42678">MKLLYTASFILLLASCKQAPKLDLTIKADGVTNGTVQLKQASELTLNEPLKNGELTKSTQLQAPGYYSLCVIDNEKPITSKIAYDIYLENGSYTIQTNPAKPQDYPVVTTTSATQKELNDYYQLLNKYAGAIDHQIDSLTRFLQSNAAAALNKQKRAAIYTSTRAIQKQRRELDLKVLKEYTEKNPKAKIGAHLIVQVYYPEYAEAYNELFQKLPEDVKMSDDGLKIQNKLGNMLKQLTGATAPDIAGNTPDGKPFDKKAINKKIILVEFWKPSNDVSQLMHQQLVKGIILTPADRKNFGVVTVSIDEKNDAWLNAIKNDNVPWQQLSDSKGDQSPNVAKWEIKTVPMYCLVDKNWKMIKSNIPFGEIDTEVHEYLKKN</sequence>
<dbReference type="EMBL" id="JACWMY010000019">
    <property type="protein sequence ID" value="MBD1367356.1"/>
    <property type="molecule type" value="Genomic_DNA"/>
</dbReference>
<dbReference type="InterPro" id="IPR013766">
    <property type="entry name" value="Thioredoxin_domain"/>
</dbReference>
<dbReference type="PANTHER" id="PTHR42852:SF6">
    <property type="entry name" value="THIOL:DISULFIDE INTERCHANGE PROTEIN DSBE"/>
    <property type="match status" value="1"/>
</dbReference>
<keyword evidence="2" id="KW-0201">Cytochrome c-type biogenesis</keyword>
<evidence type="ECO:0000256" key="4">
    <source>
        <dbReference type="ARBA" id="ARBA00023284"/>
    </source>
</evidence>
<evidence type="ECO:0000259" key="5">
    <source>
        <dbReference type="PROSITE" id="PS51352"/>
    </source>
</evidence>
<gene>
    <name evidence="6" type="ORF">IDJ77_26325</name>
</gene>
<evidence type="ECO:0000313" key="6">
    <source>
        <dbReference type="EMBL" id="MBD1367356.1"/>
    </source>
</evidence>
<evidence type="ECO:0000256" key="3">
    <source>
        <dbReference type="ARBA" id="ARBA00023157"/>
    </source>
</evidence>
<feature type="domain" description="Thioredoxin" evidence="5">
    <location>
        <begin position="237"/>
        <end position="379"/>
    </location>
</feature>
<dbReference type="Proteomes" id="UP000606600">
    <property type="component" value="Unassembled WGS sequence"/>
</dbReference>
<evidence type="ECO:0000256" key="2">
    <source>
        <dbReference type="ARBA" id="ARBA00022748"/>
    </source>
</evidence>
<dbReference type="PROSITE" id="PS51257">
    <property type="entry name" value="PROKAR_LIPOPROTEIN"/>
    <property type="match status" value="1"/>
</dbReference>
<reference evidence="6 7" key="1">
    <citation type="submission" date="2020-09" db="EMBL/GenBank/DDBJ databases">
        <title>Novel species of Mucilaginibacter isolated from a glacier on the Tibetan Plateau.</title>
        <authorList>
            <person name="Liu Q."/>
            <person name="Xin Y.-H."/>
        </authorList>
    </citation>
    <scope>NUCLEOTIDE SEQUENCE [LARGE SCALE GENOMIC DNA]</scope>
    <source>
        <strain evidence="6 7">ZT4R22</strain>
    </source>
</reference>
<dbReference type="PROSITE" id="PS51352">
    <property type="entry name" value="THIOREDOXIN_2"/>
    <property type="match status" value="1"/>
</dbReference>
<keyword evidence="4" id="KW-0676">Redox-active center</keyword>
<protein>
    <recommendedName>
        <fullName evidence="5">Thioredoxin domain-containing protein</fullName>
    </recommendedName>
</protein>
<dbReference type="InterPro" id="IPR036249">
    <property type="entry name" value="Thioredoxin-like_sf"/>
</dbReference>
<keyword evidence="7" id="KW-1185">Reference proteome</keyword>
<dbReference type="RefSeq" id="WP_191191991.1">
    <property type="nucleotide sequence ID" value="NZ_JACWMY010000019.1"/>
</dbReference>
<comment type="subcellular location">
    <subcellularLocation>
        <location evidence="1">Cell envelope</location>
    </subcellularLocation>
</comment>
<name>A0ABR7WYJ1_9SPHI</name>
<evidence type="ECO:0000313" key="7">
    <source>
        <dbReference type="Proteomes" id="UP000606600"/>
    </source>
</evidence>
<dbReference type="SUPFAM" id="SSF52833">
    <property type="entry name" value="Thioredoxin-like"/>
    <property type="match status" value="1"/>
</dbReference>
<comment type="caution">
    <text evidence="6">The sequence shown here is derived from an EMBL/GenBank/DDBJ whole genome shotgun (WGS) entry which is preliminary data.</text>
</comment>
<dbReference type="PANTHER" id="PTHR42852">
    <property type="entry name" value="THIOL:DISULFIDE INTERCHANGE PROTEIN DSBE"/>
    <property type="match status" value="1"/>
</dbReference>
<accession>A0ABR7WYJ1</accession>